<name>A0A1F6AFU3_9BACT</name>
<dbReference type="EMBL" id="MFJV01000001">
    <property type="protein sequence ID" value="OGG23609.1"/>
    <property type="molecule type" value="Genomic_DNA"/>
</dbReference>
<dbReference type="Proteomes" id="UP000178759">
    <property type="component" value="Unassembled WGS sequence"/>
</dbReference>
<gene>
    <name evidence="1" type="ORF">A3A79_00090</name>
</gene>
<dbReference type="STRING" id="1798392.A3A79_00090"/>
<sequence length="155" mass="17992">MGREINVLKYLPTFENEIGNKTIDEIRTLARFYDSKWTLYAYTGALEDLTPSEFQFIIKRRVQRLHYEANKRWAVQILRDSHASEDDIKAARNISWNVRINTLFDAVKPPKGSMNDDEYQQLCNSLFQKILEENPRPNGSIARLTSFGSMEDGDA</sequence>
<organism evidence="1 2">
    <name type="scientific">Candidatus Gottesmanbacteria bacterium RIFCSPLOWO2_01_FULL_43_11b</name>
    <dbReference type="NCBI Taxonomy" id="1798392"/>
    <lineage>
        <taxon>Bacteria</taxon>
        <taxon>Candidatus Gottesmaniibacteriota</taxon>
    </lineage>
</organism>
<evidence type="ECO:0000313" key="1">
    <source>
        <dbReference type="EMBL" id="OGG23609.1"/>
    </source>
</evidence>
<dbReference type="AlphaFoldDB" id="A0A1F6AFU3"/>
<comment type="caution">
    <text evidence="1">The sequence shown here is derived from an EMBL/GenBank/DDBJ whole genome shotgun (WGS) entry which is preliminary data.</text>
</comment>
<protein>
    <submittedName>
        <fullName evidence="1">Uncharacterized protein</fullName>
    </submittedName>
</protein>
<proteinExistence type="predicted"/>
<reference evidence="1 2" key="1">
    <citation type="journal article" date="2016" name="Nat. Commun.">
        <title>Thousands of microbial genomes shed light on interconnected biogeochemical processes in an aquifer system.</title>
        <authorList>
            <person name="Anantharaman K."/>
            <person name="Brown C.T."/>
            <person name="Hug L.A."/>
            <person name="Sharon I."/>
            <person name="Castelle C.J."/>
            <person name="Probst A.J."/>
            <person name="Thomas B.C."/>
            <person name="Singh A."/>
            <person name="Wilkins M.J."/>
            <person name="Karaoz U."/>
            <person name="Brodie E.L."/>
            <person name="Williams K.H."/>
            <person name="Hubbard S.S."/>
            <person name="Banfield J.F."/>
        </authorList>
    </citation>
    <scope>NUCLEOTIDE SEQUENCE [LARGE SCALE GENOMIC DNA]</scope>
</reference>
<accession>A0A1F6AFU3</accession>
<evidence type="ECO:0000313" key="2">
    <source>
        <dbReference type="Proteomes" id="UP000178759"/>
    </source>
</evidence>